<dbReference type="InterPro" id="IPR018770">
    <property type="entry name" value="ChloroindolylP_hydrolase"/>
</dbReference>
<name>A0A1B1YZX2_9BACL</name>
<organism evidence="2 3">
    <name type="scientific">Fictibacillus arsenicus</name>
    <dbReference type="NCBI Taxonomy" id="255247"/>
    <lineage>
        <taxon>Bacteria</taxon>
        <taxon>Bacillati</taxon>
        <taxon>Bacillota</taxon>
        <taxon>Bacilli</taxon>
        <taxon>Bacillales</taxon>
        <taxon>Fictibacillaceae</taxon>
        <taxon>Fictibacillus</taxon>
    </lineage>
</organism>
<keyword evidence="1" id="KW-0812">Transmembrane</keyword>
<evidence type="ECO:0000313" key="3">
    <source>
        <dbReference type="Proteomes" id="UP000077412"/>
    </source>
</evidence>
<gene>
    <name evidence="2" type="ORF">ABE41_001830</name>
</gene>
<dbReference type="Proteomes" id="UP000077412">
    <property type="component" value="Chromosome"/>
</dbReference>
<keyword evidence="3" id="KW-1185">Reference proteome</keyword>
<dbReference type="KEGG" id="far:ABE41_001830"/>
<accession>A0A1B1YZX2</accession>
<dbReference type="Pfam" id="PF10112">
    <property type="entry name" value="Halogen_Hydrol"/>
    <property type="match status" value="1"/>
</dbReference>
<dbReference type="EMBL" id="CP016761">
    <property type="protein sequence ID" value="ANX10753.1"/>
    <property type="molecule type" value="Genomic_DNA"/>
</dbReference>
<dbReference type="AlphaFoldDB" id="A0A1B1YZX2"/>
<sequence length="221" mass="25587">MNGFLAFFIRMFVAVPSSVGVWLASIIAYDQTYLMSSGIAVAGGAAAYTATGLLQKQRFLSSHQLSRREYKYIRKNLDEAKPKINRLQKALLSVRDLPTLKQRADLVRVVRKIHSLIQKEPKRFYQAEQFYFSHLDSAVELTEKYMFLTAQPRKTKELTKSLVETKRTLDELKEYIEKDLYQVLSNDIEDLHYEIDVAKYSIKSLKESQSIKKAGDIHERK</sequence>
<dbReference type="OrthoDB" id="2081028at2"/>
<proteinExistence type="predicted"/>
<protein>
    <submittedName>
        <fullName evidence="2">Protein xpaC</fullName>
    </submittedName>
</protein>
<reference evidence="2 3" key="1">
    <citation type="submission" date="2016-08" db="EMBL/GenBank/DDBJ databases">
        <title>Complete genome sequence of Fictibacillus arsenicus G25-54, a strain with toxicity to nematodes and a potential arsenic-resistance activity.</title>
        <authorList>
            <person name="Zheng Z."/>
        </authorList>
    </citation>
    <scope>NUCLEOTIDE SEQUENCE [LARGE SCALE GENOMIC DNA]</scope>
    <source>
        <strain evidence="2 3">G25-54</strain>
    </source>
</reference>
<keyword evidence="1" id="KW-1133">Transmembrane helix</keyword>
<feature type="transmembrane region" description="Helical" evidence="1">
    <location>
        <begin position="33"/>
        <end position="54"/>
    </location>
</feature>
<dbReference type="RefSeq" id="WP_066285916.1">
    <property type="nucleotide sequence ID" value="NZ_CP016761.1"/>
</dbReference>
<evidence type="ECO:0000256" key="1">
    <source>
        <dbReference type="SAM" id="Phobius"/>
    </source>
</evidence>
<evidence type="ECO:0000313" key="2">
    <source>
        <dbReference type="EMBL" id="ANX10753.1"/>
    </source>
</evidence>
<keyword evidence="1" id="KW-0472">Membrane</keyword>
<dbReference type="STRING" id="255247.ABE41_001830"/>